<evidence type="ECO:0000313" key="2">
    <source>
        <dbReference type="EMBL" id="MBP2320015.1"/>
    </source>
</evidence>
<comment type="caution">
    <text evidence="2">The sequence shown here is derived from an EMBL/GenBank/DDBJ whole genome shotgun (WGS) entry which is preliminary data.</text>
</comment>
<keyword evidence="3" id="KW-1185">Reference proteome</keyword>
<evidence type="ECO:0000256" key="1">
    <source>
        <dbReference type="SAM" id="Phobius"/>
    </source>
</evidence>
<keyword evidence="1" id="KW-0472">Membrane</keyword>
<feature type="transmembrane region" description="Helical" evidence="1">
    <location>
        <begin position="36"/>
        <end position="55"/>
    </location>
</feature>
<gene>
    <name evidence="2" type="ORF">JOF56_000400</name>
</gene>
<keyword evidence="1" id="KW-1133">Transmembrane helix</keyword>
<evidence type="ECO:0008006" key="4">
    <source>
        <dbReference type="Google" id="ProtNLM"/>
    </source>
</evidence>
<accession>A0ABS4T7B5</accession>
<dbReference type="EMBL" id="JAGINW010000001">
    <property type="protein sequence ID" value="MBP2320015.1"/>
    <property type="molecule type" value="Genomic_DNA"/>
</dbReference>
<feature type="transmembrane region" description="Helical" evidence="1">
    <location>
        <begin position="12"/>
        <end position="30"/>
    </location>
</feature>
<name>A0ABS4T7B5_9PSEU</name>
<dbReference type="Proteomes" id="UP001519332">
    <property type="component" value="Unassembled WGS sequence"/>
</dbReference>
<dbReference type="RefSeq" id="WP_209633778.1">
    <property type="nucleotide sequence ID" value="NZ_JAGINW010000001.1"/>
</dbReference>
<reference evidence="2 3" key="1">
    <citation type="submission" date="2021-03" db="EMBL/GenBank/DDBJ databases">
        <title>Sequencing the genomes of 1000 actinobacteria strains.</title>
        <authorList>
            <person name="Klenk H.-P."/>
        </authorList>
    </citation>
    <scope>NUCLEOTIDE SEQUENCE [LARGE SCALE GENOMIC DNA]</scope>
    <source>
        <strain evidence="2 3">DSM 46670</strain>
    </source>
</reference>
<proteinExistence type="predicted"/>
<sequence>MTDHYTQWLKSTGRVAAGIMLMLVAGIAVFGTKQWAGLVFVVIGAVSVGMGVRAIRLRRRDLPTDSKGADKQGANSQPGP</sequence>
<protein>
    <recommendedName>
        <fullName evidence="4">DUF3040 domain-containing protein</fullName>
    </recommendedName>
</protein>
<organism evidence="2 3">
    <name type="scientific">Kibdelosporangium banguiense</name>
    <dbReference type="NCBI Taxonomy" id="1365924"/>
    <lineage>
        <taxon>Bacteria</taxon>
        <taxon>Bacillati</taxon>
        <taxon>Actinomycetota</taxon>
        <taxon>Actinomycetes</taxon>
        <taxon>Pseudonocardiales</taxon>
        <taxon>Pseudonocardiaceae</taxon>
        <taxon>Kibdelosporangium</taxon>
    </lineage>
</organism>
<evidence type="ECO:0000313" key="3">
    <source>
        <dbReference type="Proteomes" id="UP001519332"/>
    </source>
</evidence>
<keyword evidence="1" id="KW-0812">Transmembrane</keyword>